<gene>
    <name evidence="2" type="primary">A03p054970.1_BraROA</name>
    <name evidence="2" type="ORF">IGI04_012855</name>
</gene>
<reference evidence="2 3" key="1">
    <citation type="submission" date="2021-03" db="EMBL/GenBank/DDBJ databases">
        <authorList>
            <person name="King G.J."/>
            <person name="Bancroft I."/>
            <person name="Baten A."/>
            <person name="Bloomfield J."/>
            <person name="Borpatragohain P."/>
            <person name="He Z."/>
            <person name="Irish N."/>
            <person name="Irwin J."/>
            <person name="Liu K."/>
            <person name="Mauleon R.P."/>
            <person name="Moore J."/>
            <person name="Morris R."/>
            <person name="Ostergaard L."/>
            <person name="Wang B."/>
            <person name="Wells R."/>
        </authorList>
    </citation>
    <scope>NUCLEOTIDE SEQUENCE [LARGE SCALE GENOMIC DNA]</scope>
    <source>
        <strain evidence="2">R-o-18</strain>
        <tissue evidence="2">Leaf</tissue>
    </source>
</reference>
<evidence type="ECO:0000256" key="1">
    <source>
        <dbReference type="SAM" id="MobiDB-lite"/>
    </source>
</evidence>
<dbReference type="Proteomes" id="UP000823674">
    <property type="component" value="Chromosome A03"/>
</dbReference>
<organism evidence="2 3">
    <name type="scientific">Brassica rapa subsp. trilocularis</name>
    <dbReference type="NCBI Taxonomy" id="1813537"/>
    <lineage>
        <taxon>Eukaryota</taxon>
        <taxon>Viridiplantae</taxon>
        <taxon>Streptophyta</taxon>
        <taxon>Embryophyta</taxon>
        <taxon>Tracheophyta</taxon>
        <taxon>Spermatophyta</taxon>
        <taxon>Magnoliopsida</taxon>
        <taxon>eudicotyledons</taxon>
        <taxon>Gunneridae</taxon>
        <taxon>Pentapetalae</taxon>
        <taxon>rosids</taxon>
        <taxon>malvids</taxon>
        <taxon>Brassicales</taxon>
        <taxon>Brassicaceae</taxon>
        <taxon>Brassiceae</taxon>
        <taxon>Brassica</taxon>
    </lineage>
</organism>
<dbReference type="EMBL" id="JADBGQ010000003">
    <property type="protein sequence ID" value="KAG5406736.1"/>
    <property type="molecule type" value="Genomic_DNA"/>
</dbReference>
<evidence type="ECO:0000313" key="2">
    <source>
        <dbReference type="EMBL" id="KAG5406736.1"/>
    </source>
</evidence>
<name>A0ABQ7N959_BRACM</name>
<sequence length="161" mass="17550">ELAEAGNELDTASVTVNRTLDLETVKVIGVSVGNAGERGQAHGRDKEEDGFGTTLPYLIRPRRKLPVYYSYALYNDGFIGYSSFDESDDDDSSLKAVEPSSLEKGNESNASLSETDGVPMLSDEEYVVVDSVEAFPNSKTERMELSKDAGSDSDMLDWSCN</sequence>
<proteinExistence type="predicted"/>
<feature type="non-terminal residue" evidence="2">
    <location>
        <position position="1"/>
    </location>
</feature>
<protein>
    <submittedName>
        <fullName evidence="2">Uncharacterized protein</fullName>
    </submittedName>
</protein>
<feature type="compositionally biased region" description="Basic and acidic residues" evidence="1">
    <location>
        <begin position="139"/>
        <end position="150"/>
    </location>
</feature>
<feature type="region of interest" description="Disordered" evidence="1">
    <location>
        <begin position="85"/>
        <end position="119"/>
    </location>
</feature>
<keyword evidence="3" id="KW-1185">Reference proteome</keyword>
<comment type="caution">
    <text evidence="2">The sequence shown here is derived from an EMBL/GenBank/DDBJ whole genome shotgun (WGS) entry which is preliminary data.</text>
</comment>
<evidence type="ECO:0000313" key="3">
    <source>
        <dbReference type="Proteomes" id="UP000823674"/>
    </source>
</evidence>
<feature type="region of interest" description="Disordered" evidence="1">
    <location>
        <begin position="138"/>
        <end position="161"/>
    </location>
</feature>
<accession>A0ABQ7N959</accession>